<accession>A0A4D9EEG5</accession>
<evidence type="ECO:0000313" key="3">
    <source>
        <dbReference type="Proteomes" id="UP000297703"/>
    </source>
</evidence>
<organism evidence="2 3">
    <name type="scientific">Platysternon megacephalum</name>
    <name type="common">big-headed turtle</name>
    <dbReference type="NCBI Taxonomy" id="55544"/>
    <lineage>
        <taxon>Eukaryota</taxon>
        <taxon>Metazoa</taxon>
        <taxon>Chordata</taxon>
        <taxon>Craniata</taxon>
        <taxon>Vertebrata</taxon>
        <taxon>Euteleostomi</taxon>
        <taxon>Archelosauria</taxon>
        <taxon>Testudinata</taxon>
        <taxon>Testudines</taxon>
        <taxon>Cryptodira</taxon>
        <taxon>Durocryptodira</taxon>
        <taxon>Testudinoidea</taxon>
        <taxon>Platysternidae</taxon>
        <taxon>Platysternon</taxon>
    </lineage>
</organism>
<name>A0A4D9EEG5_9SAUR</name>
<protein>
    <submittedName>
        <fullName evidence="2">Transcription factor SOX-5-like</fullName>
    </submittedName>
</protein>
<keyword evidence="3" id="KW-1185">Reference proteome</keyword>
<dbReference type="EMBL" id="QXTE01000091">
    <property type="protein sequence ID" value="TFK06915.1"/>
    <property type="molecule type" value="Genomic_DNA"/>
</dbReference>
<reference evidence="2 3" key="1">
    <citation type="submission" date="2019-04" db="EMBL/GenBank/DDBJ databases">
        <title>Draft genome of the big-headed turtle Platysternon megacephalum.</title>
        <authorList>
            <person name="Gong S."/>
        </authorList>
    </citation>
    <scope>NUCLEOTIDE SEQUENCE [LARGE SCALE GENOMIC DNA]</scope>
    <source>
        <strain evidence="2">DO16091913</strain>
        <tissue evidence="2">Muscle</tissue>
    </source>
</reference>
<evidence type="ECO:0000313" key="2">
    <source>
        <dbReference type="EMBL" id="TFK06915.1"/>
    </source>
</evidence>
<feature type="transmembrane region" description="Helical" evidence="1">
    <location>
        <begin position="12"/>
        <end position="32"/>
    </location>
</feature>
<gene>
    <name evidence="2" type="ORF">DR999_PMT10263</name>
</gene>
<proteinExistence type="predicted"/>
<evidence type="ECO:0000256" key="1">
    <source>
        <dbReference type="SAM" id="Phobius"/>
    </source>
</evidence>
<keyword evidence="1" id="KW-1133">Transmembrane helix</keyword>
<reference evidence="2 3" key="2">
    <citation type="submission" date="2019-04" db="EMBL/GenBank/DDBJ databases">
        <title>The genome sequence of big-headed turtle.</title>
        <authorList>
            <person name="Gong S."/>
        </authorList>
    </citation>
    <scope>NUCLEOTIDE SEQUENCE [LARGE SCALE GENOMIC DNA]</scope>
    <source>
        <strain evidence="2">DO16091913</strain>
        <tissue evidence="2">Muscle</tissue>
    </source>
</reference>
<dbReference type="AlphaFoldDB" id="A0A4D9EEG5"/>
<sequence>MFLLDVCTQWILIAPVYTGIMTQLCVVGKWVYTRHRNVLSPPGSYFQSSLKDNENLFTYHVNRPIKLTRVESKPHANKWGRRQHGVYTPQEREAWSEFYFSRNTLQRVTGL</sequence>
<comment type="caution">
    <text evidence="2">The sequence shown here is derived from an EMBL/GenBank/DDBJ whole genome shotgun (WGS) entry which is preliminary data.</text>
</comment>
<keyword evidence="1" id="KW-0472">Membrane</keyword>
<keyword evidence="1" id="KW-0812">Transmembrane</keyword>
<dbReference type="Proteomes" id="UP000297703">
    <property type="component" value="Unassembled WGS sequence"/>
</dbReference>